<dbReference type="GO" id="GO:0000287">
    <property type="term" value="F:magnesium ion binding"/>
    <property type="evidence" value="ECO:0007669"/>
    <property type="project" value="UniProtKB-UniRule"/>
</dbReference>
<dbReference type="InterPro" id="IPR043129">
    <property type="entry name" value="ATPase_NBD"/>
</dbReference>
<keyword evidence="6" id="KW-0963">Cytoplasm</keyword>
<keyword evidence="2 6" id="KW-0808">Transferase</keyword>
<comment type="catalytic activity">
    <reaction evidence="6">
        <text>acetate + ATP = acetyl phosphate + ADP</text>
        <dbReference type="Rhea" id="RHEA:11352"/>
        <dbReference type="ChEBI" id="CHEBI:22191"/>
        <dbReference type="ChEBI" id="CHEBI:30089"/>
        <dbReference type="ChEBI" id="CHEBI:30616"/>
        <dbReference type="ChEBI" id="CHEBI:456216"/>
        <dbReference type="EC" id="2.7.2.1"/>
    </reaction>
</comment>
<proteinExistence type="inferred from homology"/>
<dbReference type="AlphaFoldDB" id="A0A2N5Z9N8"/>
<dbReference type="GO" id="GO:0005524">
    <property type="term" value="F:ATP binding"/>
    <property type="evidence" value="ECO:0007669"/>
    <property type="project" value="UniProtKB-KW"/>
</dbReference>
<evidence type="ECO:0000256" key="2">
    <source>
        <dbReference type="ARBA" id="ARBA00022679"/>
    </source>
</evidence>
<feature type="binding site" evidence="6">
    <location>
        <begin position="287"/>
        <end position="289"/>
    </location>
    <ligand>
        <name>ATP</name>
        <dbReference type="ChEBI" id="CHEBI:30616"/>
    </ligand>
</feature>
<keyword evidence="5 6" id="KW-0067">ATP-binding</keyword>
<keyword evidence="6" id="KW-0479">Metal-binding</keyword>
<dbReference type="Proteomes" id="UP000234857">
    <property type="component" value="Unassembled WGS sequence"/>
</dbReference>
<evidence type="ECO:0000256" key="6">
    <source>
        <dbReference type="HAMAP-Rule" id="MF_00020"/>
    </source>
</evidence>
<dbReference type="NCBIfam" id="TIGR00016">
    <property type="entry name" value="ackA"/>
    <property type="match status" value="1"/>
</dbReference>
<feature type="binding site" evidence="6">
    <location>
        <position position="20"/>
    </location>
    <ligand>
        <name>ATP</name>
        <dbReference type="ChEBI" id="CHEBI:30616"/>
    </ligand>
</feature>
<feature type="binding site" evidence="6">
    <location>
        <position position="389"/>
    </location>
    <ligand>
        <name>Mg(2+)</name>
        <dbReference type="ChEBI" id="CHEBI:18420"/>
    </ligand>
</feature>
<dbReference type="InterPro" id="IPR023865">
    <property type="entry name" value="Aliphatic_acid_kinase_CS"/>
</dbReference>
<dbReference type="PIRSF" id="PIRSF000722">
    <property type="entry name" value="Acetate_prop_kin"/>
    <property type="match status" value="1"/>
</dbReference>
<comment type="subcellular location">
    <subcellularLocation>
        <location evidence="6">Cytoplasm</location>
    </subcellularLocation>
</comment>
<comment type="cofactor">
    <cofactor evidence="6">
        <name>Mg(2+)</name>
        <dbReference type="ChEBI" id="CHEBI:18420"/>
    </cofactor>
    <cofactor evidence="6">
        <name>Mn(2+)</name>
        <dbReference type="ChEBI" id="CHEBI:29035"/>
    </cofactor>
    <text evidence="6">Mg(2+). Can also accept Mn(2+).</text>
</comment>
<dbReference type="GO" id="GO:0006085">
    <property type="term" value="P:acetyl-CoA biosynthetic process"/>
    <property type="evidence" value="ECO:0007669"/>
    <property type="project" value="UniProtKB-UniRule"/>
</dbReference>
<dbReference type="EC" id="2.7.2.1" evidence="6"/>
<keyword evidence="6" id="KW-0460">Magnesium</keyword>
<feature type="binding site" evidence="6">
    <location>
        <begin position="213"/>
        <end position="217"/>
    </location>
    <ligand>
        <name>ATP</name>
        <dbReference type="ChEBI" id="CHEBI:30616"/>
    </ligand>
</feature>
<comment type="similarity">
    <text evidence="1 6 7">Belongs to the acetokinase family.</text>
</comment>
<dbReference type="EMBL" id="PKTG01000140">
    <property type="protein sequence ID" value="PLX15393.1"/>
    <property type="molecule type" value="Genomic_DNA"/>
</dbReference>
<keyword evidence="8" id="KW-0175">Coiled coil</keyword>
<dbReference type="PRINTS" id="PR00471">
    <property type="entry name" value="ACETATEKNASE"/>
</dbReference>
<evidence type="ECO:0000256" key="8">
    <source>
        <dbReference type="SAM" id="Coils"/>
    </source>
</evidence>
<gene>
    <name evidence="6" type="primary">ackA</name>
    <name evidence="9" type="ORF">C0601_13145</name>
</gene>
<dbReference type="GO" id="GO:0008776">
    <property type="term" value="F:acetate kinase activity"/>
    <property type="evidence" value="ECO:0007669"/>
    <property type="project" value="UniProtKB-UniRule"/>
</dbReference>
<evidence type="ECO:0000256" key="7">
    <source>
        <dbReference type="RuleBase" id="RU003835"/>
    </source>
</evidence>
<dbReference type="InterPro" id="IPR000890">
    <property type="entry name" value="Aliphatic_acid_kin_short-chain"/>
</dbReference>
<evidence type="ECO:0000313" key="9">
    <source>
        <dbReference type="EMBL" id="PLX15393.1"/>
    </source>
</evidence>
<feature type="binding site" evidence="6">
    <location>
        <position position="96"/>
    </location>
    <ligand>
        <name>substrate</name>
    </ligand>
</feature>
<feature type="coiled-coil region" evidence="8">
    <location>
        <begin position="281"/>
        <end position="308"/>
    </location>
</feature>
<dbReference type="InterPro" id="IPR004372">
    <property type="entry name" value="Ac/propionate_kinase"/>
</dbReference>
<dbReference type="PROSITE" id="PS01076">
    <property type="entry name" value="ACETATE_KINASE_2"/>
    <property type="match status" value="1"/>
</dbReference>
<evidence type="ECO:0000313" key="10">
    <source>
        <dbReference type="Proteomes" id="UP000234857"/>
    </source>
</evidence>
<dbReference type="Gene3D" id="3.30.420.40">
    <property type="match status" value="2"/>
</dbReference>
<evidence type="ECO:0000256" key="1">
    <source>
        <dbReference type="ARBA" id="ARBA00008748"/>
    </source>
</evidence>
<dbReference type="SUPFAM" id="SSF53067">
    <property type="entry name" value="Actin-like ATPase domain"/>
    <property type="match status" value="2"/>
</dbReference>
<dbReference type="PANTHER" id="PTHR21060">
    <property type="entry name" value="ACETATE KINASE"/>
    <property type="match status" value="1"/>
</dbReference>
<feature type="site" description="Transition state stabilizer" evidence="6">
    <location>
        <position position="246"/>
    </location>
</feature>
<feature type="binding site" evidence="6">
    <location>
        <position position="13"/>
    </location>
    <ligand>
        <name>Mg(2+)</name>
        <dbReference type="ChEBI" id="CHEBI:18420"/>
    </ligand>
</feature>
<feature type="active site" description="Proton donor/acceptor" evidence="6">
    <location>
        <position position="153"/>
    </location>
</feature>
<keyword evidence="3 6" id="KW-0547">Nucleotide-binding</keyword>
<dbReference type="PROSITE" id="PS01075">
    <property type="entry name" value="ACETATE_KINASE_1"/>
    <property type="match status" value="1"/>
</dbReference>
<dbReference type="UniPathway" id="UPA00340">
    <property type="reaction ID" value="UER00458"/>
</dbReference>
<name>A0A2N5Z9N8_MUIH1</name>
<evidence type="ECO:0000256" key="3">
    <source>
        <dbReference type="ARBA" id="ARBA00022741"/>
    </source>
</evidence>
<dbReference type="GO" id="GO:0005737">
    <property type="term" value="C:cytoplasm"/>
    <property type="evidence" value="ECO:0007669"/>
    <property type="project" value="UniProtKB-SubCell"/>
</dbReference>
<reference evidence="9 10" key="1">
    <citation type="submission" date="2017-11" db="EMBL/GenBank/DDBJ databases">
        <title>Genome-resolved metagenomics identifies genetic mobility, metabolic interactions, and unexpected diversity in perchlorate-reducing communities.</title>
        <authorList>
            <person name="Barnum T.P."/>
            <person name="Figueroa I.A."/>
            <person name="Carlstrom C.I."/>
            <person name="Lucas L.N."/>
            <person name="Engelbrektson A.L."/>
            <person name="Coates J.D."/>
        </authorList>
    </citation>
    <scope>NUCLEOTIDE SEQUENCE [LARGE SCALE GENOMIC DNA]</scope>
    <source>
        <strain evidence="9">BM706</strain>
    </source>
</reference>
<comment type="pathway">
    <text evidence="6">Metabolic intermediate biosynthesis; acetyl-CoA biosynthesis; acetyl-CoA from acetate: step 1/2.</text>
</comment>
<dbReference type="HAMAP" id="MF_00020">
    <property type="entry name" value="Acetate_kinase"/>
    <property type="match status" value="1"/>
</dbReference>
<organism evidence="9 10">
    <name type="scientific">Muiribacterium halophilum</name>
    <dbReference type="NCBI Taxonomy" id="2053465"/>
    <lineage>
        <taxon>Bacteria</taxon>
        <taxon>Candidatus Muiribacteriota</taxon>
        <taxon>Candidatus Muiribacteriia</taxon>
        <taxon>Candidatus Muiribacteriales</taxon>
        <taxon>Candidatus Muiribacteriaceae</taxon>
        <taxon>Candidatus Muiribacterium</taxon>
    </lineage>
</organism>
<keyword evidence="4 6" id="KW-0418">Kinase</keyword>
<comment type="function">
    <text evidence="6">Catalyzes the formation of acetyl phosphate from acetate and ATP. Can also catalyze the reverse reaction.</text>
</comment>
<protein>
    <recommendedName>
        <fullName evidence="6">Acetate kinase</fullName>
        <ecNumber evidence="6">2.7.2.1</ecNumber>
    </recommendedName>
    <alternativeName>
        <fullName evidence="6">Acetokinase</fullName>
    </alternativeName>
</protein>
<feature type="binding site" evidence="6">
    <location>
        <begin position="335"/>
        <end position="339"/>
    </location>
    <ligand>
        <name>ATP</name>
        <dbReference type="ChEBI" id="CHEBI:30616"/>
    </ligand>
</feature>
<feature type="site" description="Transition state stabilizer" evidence="6">
    <location>
        <position position="185"/>
    </location>
</feature>
<comment type="subunit">
    <text evidence="6">Homodimer.</text>
</comment>
<evidence type="ECO:0000256" key="5">
    <source>
        <dbReference type="ARBA" id="ARBA00022840"/>
    </source>
</evidence>
<sequence length="402" mass="44726">MPILRTATILVINCGSSSLKYEIIKMPEQQSLGKGLVERIGTEGSIITQKTKGMKHCENFDCPDHKEAMKKMCELLINEEFGIISDLSLINAVGHRVVHGGEKYSESVIIDKDVIKAIEENVELAPLHNPANLIGINEAKEIFPMLRQVAVFDTSFHQTLPPSAYLYGLPIELYEKHRIRRYGFHGTSHRYVSNKALDMMRRFKENTNVISCHLGNGASITAIEHGKSIDTSMGFTPLEGLMMGTRSGDIDPAIIFYLSERGFSNDEINHMLNKKSGLLGLSGISNDLRDLEEKAANGNEKAKQALDVYAYKIRKYIGSYAANLVKVDILVFTGGIGENGIKMRERICHRLESIGIFMDYDKNSEVGANPGIISQPYSPVAILVIPTNEELQIALDTYDLYV</sequence>
<dbReference type="GO" id="GO:0006083">
    <property type="term" value="P:acetate metabolic process"/>
    <property type="evidence" value="ECO:0007669"/>
    <property type="project" value="TreeGrafter"/>
</dbReference>
<dbReference type="PANTHER" id="PTHR21060:SF15">
    <property type="entry name" value="ACETATE KINASE-RELATED"/>
    <property type="match status" value="1"/>
</dbReference>
<accession>A0A2N5Z9N8</accession>
<dbReference type="CDD" id="cd24010">
    <property type="entry name" value="ASKHA_NBD_AcK_PK"/>
    <property type="match status" value="1"/>
</dbReference>
<evidence type="ECO:0000256" key="4">
    <source>
        <dbReference type="ARBA" id="ARBA00022777"/>
    </source>
</evidence>
<dbReference type="Pfam" id="PF00871">
    <property type="entry name" value="Acetate_kinase"/>
    <property type="match status" value="1"/>
</dbReference>
<comment type="caution">
    <text evidence="9">The sequence shown here is derived from an EMBL/GenBank/DDBJ whole genome shotgun (WGS) entry which is preliminary data.</text>
</comment>